<evidence type="ECO:0000256" key="1">
    <source>
        <dbReference type="ARBA" id="ARBA00010996"/>
    </source>
</evidence>
<evidence type="ECO:0000256" key="3">
    <source>
        <dbReference type="SAM" id="SignalP"/>
    </source>
</evidence>
<feature type="domain" description="Thioredoxin" evidence="4">
    <location>
        <begin position="38"/>
        <end position="201"/>
    </location>
</feature>
<evidence type="ECO:0000259" key="4">
    <source>
        <dbReference type="PROSITE" id="PS51352"/>
    </source>
</evidence>
<dbReference type="InterPro" id="IPR003782">
    <property type="entry name" value="SCO1/SenC"/>
</dbReference>
<keyword evidence="3" id="KW-0732">Signal</keyword>
<gene>
    <name evidence="5" type="ORF">LMG21510_02808</name>
</gene>
<dbReference type="CDD" id="cd02968">
    <property type="entry name" value="SCO"/>
    <property type="match status" value="1"/>
</dbReference>
<evidence type="ECO:0000256" key="2">
    <source>
        <dbReference type="ARBA" id="ARBA00023008"/>
    </source>
</evidence>
<organism evidence="5 6">
    <name type="scientific">Cupriavidus respiraculi</name>
    <dbReference type="NCBI Taxonomy" id="195930"/>
    <lineage>
        <taxon>Bacteria</taxon>
        <taxon>Pseudomonadati</taxon>
        <taxon>Pseudomonadota</taxon>
        <taxon>Betaproteobacteria</taxon>
        <taxon>Burkholderiales</taxon>
        <taxon>Burkholderiaceae</taxon>
        <taxon>Cupriavidus</taxon>
    </lineage>
</organism>
<evidence type="ECO:0000313" key="5">
    <source>
        <dbReference type="EMBL" id="CAG9175206.1"/>
    </source>
</evidence>
<dbReference type="InterPro" id="IPR013766">
    <property type="entry name" value="Thioredoxin_domain"/>
</dbReference>
<dbReference type="SUPFAM" id="SSF52833">
    <property type="entry name" value="Thioredoxin-like"/>
    <property type="match status" value="1"/>
</dbReference>
<dbReference type="Pfam" id="PF02630">
    <property type="entry name" value="SCO1-SenC"/>
    <property type="match status" value="1"/>
</dbReference>
<dbReference type="PROSITE" id="PS51257">
    <property type="entry name" value="PROKAR_LIPOPROTEIN"/>
    <property type="match status" value="1"/>
</dbReference>
<dbReference type="PANTHER" id="PTHR12151">
    <property type="entry name" value="ELECTRON TRANSPORT PROTIN SCO1/SENC FAMILY MEMBER"/>
    <property type="match status" value="1"/>
</dbReference>
<dbReference type="Gene3D" id="3.40.30.10">
    <property type="entry name" value="Glutaredoxin"/>
    <property type="match status" value="1"/>
</dbReference>
<sequence length="201" mass="22223">MHTRPLHGLGRYCLVLLMSALLMACGQQKASFQNIDITGGSEFGKDFTLTDHHGKVRTLADFKGKAVVMFFGYTHCPDVCPTTMAELKAVVEQMGPDGDKVQVLFVTVDPERDTQQLLAQYVPAFDPRFLGMRPADEAALKKIAKDYKVFYAKVPGTSPYNYTVDHSAGSYVFDPSGKLRLFIRHGQGPAPIVHDLKQLVS</sequence>
<keyword evidence="2" id="KW-0186">Copper</keyword>
<accession>A0ABN7YS24</accession>
<evidence type="ECO:0000313" key="6">
    <source>
        <dbReference type="Proteomes" id="UP000721236"/>
    </source>
</evidence>
<name>A0ABN7YS24_9BURK</name>
<dbReference type="EMBL" id="CAJZAH010000002">
    <property type="protein sequence ID" value="CAG9175206.1"/>
    <property type="molecule type" value="Genomic_DNA"/>
</dbReference>
<dbReference type="Proteomes" id="UP000721236">
    <property type="component" value="Unassembled WGS sequence"/>
</dbReference>
<proteinExistence type="inferred from homology"/>
<reference evidence="5 6" key="1">
    <citation type="submission" date="2021-08" db="EMBL/GenBank/DDBJ databases">
        <authorList>
            <person name="Peeters C."/>
        </authorList>
    </citation>
    <scope>NUCLEOTIDE SEQUENCE [LARGE SCALE GENOMIC DNA]</scope>
    <source>
        <strain evidence="5 6">LMG 21510</strain>
    </source>
</reference>
<protein>
    <recommendedName>
        <fullName evidence="4">Thioredoxin domain-containing protein</fullName>
    </recommendedName>
</protein>
<dbReference type="PROSITE" id="PS51352">
    <property type="entry name" value="THIOREDOXIN_2"/>
    <property type="match status" value="1"/>
</dbReference>
<dbReference type="InterPro" id="IPR036249">
    <property type="entry name" value="Thioredoxin-like_sf"/>
</dbReference>
<feature type="chain" id="PRO_5047356038" description="Thioredoxin domain-containing protein" evidence="3">
    <location>
        <begin position="25"/>
        <end position="201"/>
    </location>
</feature>
<feature type="signal peptide" evidence="3">
    <location>
        <begin position="1"/>
        <end position="24"/>
    </location>
</feature>
<comment type="caution">
    <text evidence="5">The sequence shown here is derived from an EMBL/GenBank/DDBJ whole genome shotgun (WGS) entry which is preliminary data.</text>
</comment>
<comment type="similarity">
    <text evidence="1">Belongs to the SCO1/2 family.</text>
</comment>
<dbReference type="PANTHER" id="PTHR12151:SF25">
    <property type="entry name" value="LINALOOL DEHYDRATASE_ISOMERASE DOMAIN-CONTAINING PROTEIN"/>
    <property type="match status" value="1"/>
</dbReference>
<keyword evidence="6" id="KW-1185">Reference proteome</keyword>